<evidence type="ECO:0000256" key="10">
    <source>
        <dbReference type="ARBA" id="ARBA00023065"/>
    </source>
</evidence>
<feature type="transmembrane region" description="Helical" evidence="13">
    <location>
        <begin position="409"/>
        <end position="429"/>
    </location>
</feature>
<feature type="transmembrane region" description="Helical" evidence="13">
    <location>
        <begin position="351"/>
        <end position="368"/>
    </location>
</feature>
<evidence type="ECO:0000256" key="7">
    <source>
        <dbReference type="ARBA" id="ARBA00022475"/>
    </source>
</evidence>
<evidence type="ECO:0000313" key="15">
    <source>
        <dbReference type="Proteomes" id="UP000184032"/>
    </source>
</evidence>
<dbReference type="CDD" id="cd13144">
    <property type="entry name" value="MATE_like_4"/>
    <property type="match status" value="1"/>
</dbReference>
<keyword evidence="5" id="KW-0813">Transport</keyword>
<feature type="transmembrane region" description="Helical" evidence="13">
    <location>
        <begin position="91"/>
        <end position="113"/>
    </location>
</feature>
<feature type="transmembrane region" description="Helical" evidence="13">
    <location>
        <begin position="164"/>
        <end position="185"/>
    </location>
</feature>
<feature type="transmembrane region" description="Helical" evidence="13">
    <location>
        <begin position="125"/>
        <end position="144"/>
    </location>
</feature>
<dbReference type="NCBIfam" id="TIGR00797">
    <property type="entry name" value="matE"/>
    <property type="match status" value="1"/>
</dbReference>
<protein>
    <recommendedName>
        <fullName evidence="4">Probable multidrug resistance protein NorM</fullName>
    </recommendedName>
    <alternativeName>
        <fullName evidence="12">Multidrug-efflux transporter</fullName>
    </alternativeName>
</protein>
<accession>A0A1M5TCT8</accession>
<comment type="similarity">
    <text evidence="3">Belongs to the multi antimicrobial extrusion (MATE) (TC 2.A.66.1) family.</text>
</comment>
<keyword evidence="6" id="KW-0050">Antiport</keyword>
<evidence type="ECO:0000256" key="5">
    <source>
        <dbReference type="ARBA" id="ARBA00022448"/>
    </source>
</evidence>
<sequence>MGVEPIGKLLLKISFPIMISMLIQSLYNIVDSGFVARIDENAFTAVSMAFPVQNMMMGLALGTGVGMNSLISKSLGEKHYLKANTAAKNGILLSIFHSLLFVLFGLIFPRIYFESQTDNIAIINYGVEYLTVCTVFSLGIFMQITTERLLQSTGRSMYTMVTQILGAVINIILDPILIFGLLGAPKLGVRGAAIATVIGQCSAATLGLYFNHKYNSEIEMNKSKLDFKTIKQIYAVGIPSFALIATGSVAVYLLNKILGKISTTAVAAVGVYYKIQNFVFMPVFGLNNGMVPILAYNYGAGNVDRTKETIKLSFKIASVVMVVGVLIFQIFPRQLLMIFNASDQLMEIGTVALRIVSLSFIFAGIVIVSQSVFQALGNGVLSLVSTIIRQIIVLVPGVYLLSLSGNLNLVWIAYPISEIAAFVYCIYYLKKFAIRKIESVNIEI</sequence>
<evidence type="ECO:0000256" key="6">
    <source>
        <dbReference type="ARBA" id="ARBA00022449"/>
    </source>
</evidence>
<comment type="subcellular location">
    <subcellularLocation>
        <location evidence="2">Cell membrane</location>
        <topology evidence="2">Multi-pass membrane protein</topology>
    </subcellularLocation>
</comment>
<name>A0A1M5TCT8_9FIRM</name>
<feature type="transmembrane region" description="Helical" evidence="13">
    <location>
        <begin position="380"/>
        <end position="403"/>
    </location>
</feature>
<dbReference type="InterPro" id="IPR050222">
    <property type="entry name" value="MATE_MdtK"/>
</dbReference>
<dbReference type="STRING" id="1120995.SAMN02745245_01443"/>
<dbReference type="PIRSF" id="PIRSF006603">
    <property type="entry name" value="DinF"/>
    <property type="match status" value="1"/>
</dbReference>
<evidence type="ECO:0000313" key="14">
    <source>
        <dbReference type="EMBL" id="SHH48625.1"/>
    </source>
</evidence>
<evidence type="ECO:0000256" key="13">
    <source>
        <dbReference type="SAM" id="Phobius"/>
    </source>
</evidence>
<keyword evidence="11 13" id="KW-0472">Membrane</keyword>
<dbReference type="InterPro" id="IPR002528">
    <property type="entry name" value="MATE_fam"/>
</dbReference>
<evidence type="ECO:0000256" key="3">
    <source>
        <dbReference type="ARBA" id="ARBA00010199"/>
    </source>
</evidence>
<evidence type="ECO:0000256" key="12">
    <source>
        <dbReference type="ARBA" id="ARBA00031636"/>
    </source>
</evidence>
<dbReference type="GO" id="GO:0005886">
    <property type="term" value="C:plasma membrane"/>
    <property type="evidence" value="ECO:0007669"/>
    <property type="project" value="UniProtKB-SubCell"/>
</dbReference>
<evidence type="ECO:0000256" key="11">
    <source>
        <dbReference type="ARBA" id="ARBA00023136"/>
    </source>
</evidence>
<evidence type="ECO:0000256" key="4">
    <source>
        <dbReference type="ARBA" id="ARBA00020268"/>
    </source>
</evidence>
<evidence type="ECO:0000256" key="8">
    <source>
        <dbReference type="ARBA" id="ARBA00022692"/>
    </source>
</evidence>
<dbReference type="GO" id="GO:0042910">
    <property type="term" value="F:xenobiotic transmembrane transporter activity"/>
    <property type="evidence" value="ECO:0007669"/>
    <property type="project" value="InterPro"/>
</dbReference>
<dbReference type="AlphaFoldDB" id="A0A1M5TCT8"/>
<reference evidence="14 15" key="1">
    <citation type="submission" date="2016-11" db="EMBL/GenBank/DDBJ databases">
        <authorList>
            <person name="Jaros S."/>
            <person name="Januszkiewicz K."/>
            <person name="Wedrychowicz H."/>
        </authorList>
    </citation>
    <scope>NUCLEOTIDE SEQUENCE [LARGE SCALE GENOMIC DNA]</scope>
    <source>
        <strain evidence="14 15">DSM 21120</strain>
    </source>
</reference>
<evidence type="ECO:0000256" key="9">
    <source>
        <dbReference type="ARBA" id="ARBA00022989"/>
    </source>
</evidence>
<proteinExistence type="inferred from homology"/>
<dbReference type="Pfam" id="PF01554">
    <property type="entry name" value="MatE"/>
    <property type="match status" value="2"/>
</dbReference>
<dbReference type="PANTHER" id="PTHR43298">
    <property type="entry name" value="MULTIDRUG RESISTANCE PROTEIN NORM-RELATED"/>
    <property type="match status" value="1"/>
</dbReference>
<dbReference type="OrthoDB" id="9811110at2"/>
<feature type="transmembrane region" description="Helical" evidence="13">
    <location>
        <begin position="233"/>
        <end position="254"/>
    </location>
</feature>
<dbReference type="GO" id="GO:0006811">
    <property type="term" value="P:monoatomic ion transport"/>
    <property type="evidence" value="ECO:0007669"/>
    <property type="project" value="UniProtKB-KW"/>
</dbReference>
<keyword evidence="15" id="KW-1185">Reference proteome</keyword>
<dbReference type="GO" id="GO:0015297">
    <property type="term" value="F:antiporter activity"/>
    <property type="evidence" value="ECO:0007669"/>
    <property type="project" value="UniProtKB-KW"/>
</dbReference>
<keyword evidence="10" id="KW-0406">Ion transport</keyword>
<feature type="transmembrane region" description="Helical" evidence="13">
    <location>
        <begin position="191"/>
        <end position="212"/>
    </location>
</feature>
<feature type="transmembrane region" description="Helical" evidence="13">
    <location>
        <begin position="9"/>
        <end position="30"/>
    </location>
</feature>
<evidence type="ECO:0000256" key="2">
    <source>
        <dbReference type="ARBA" id="ARBA00004651"/>
    </source>
</evidence>
<dbReference type="Proteomes" id="UP000184032">
    <property type="component" value="Unassembled WGS sequence"/>
</dbReference>
<feature type="transmembrane region" description="Helical" evidence="13">
    <location>
        <begin position="279"/>
        <end position="300"/>
    </location>
</feature>
<dbReference type="InterPro" id="IPR048279">
    <property type="entry name" value="MdtK-like"/>
</dbReference>
<evidence type="ECO:0000256" key="1">
    <source>
        <dbReference type="ARBA" id="ARBA00003408"/>
    </source>
</evidence>
<keyword evidence="7" id="KW-1003">Cell membrane</keyword>
<keyword evidence="8 13" id="KW-0812">Transmembrane</keyword>
<gene>
    <name evidence="14" type="ORF">SAMN02745245_01443</name>
</gene>
<feature type="transmembrane region" description="Helical" evidence="13">
    <location>
        <begin position="50"/>
        <end position="71"/>
    </location>
</feature>
<keyword evidence="9 13" id="KW-1133">Transmembrane helix</keyword>
<comment type="function">
    <text evidence="1">Multidrug efflux pump.</text>
</comment>
<feature type="transmembrane region" description="Helical" evidence="13">
    <location>
        <begin position="312"/>
        <end position="331"/>
    </location>
</feature>
<dbReference type="EMBL" id="FQXI01000010">
    <property type="protein sequence ID" value="SHH48625.1"/>
    <property type="molecule type" value="Genomic_DNA"/>
</dbReference>
<organism evidence="14 15">
    <name type="scientific">Anaerosphaera aminiphila DSM 21120</name>
    <dbReference type="NCBI Taxonomy" id="1120995"/>
    <lineage>
        <taxon>Bacteria</taxon>
        <taxon>Bacillati</taxon>
        <taxon>Bacillota</taxon>
        <taxon>Tissierellia</taxon>
        <taxon>Tissierellales</taxon>
        <taxon>Peptoniphilaceae</taxon>
        <taxon>Anaerosphaera</taxon>
    </lineage>
</organism>
<dbReference type="PANTHER" id="PTHR43298:SF2">
    <property type="entry name" value="FMN_FAD EXPORTER YEEO-RELATED"/>
    <property type="match status" value="1"/>
</dbReference>